<evidence type="ECO:0000256" key="1">
    <source>
        <dbReference type="SAM" id="Coils"/>
    </source>
</evidence>
<keyword evidence="1" id="KW-0175">Coiled coil</keyword>
<dbReference type="EMBL" id="CADCVD010000089">
    <property type="protein sequence ID" value="CAA9446616.1"/>
    <property type="molecule type" value="Genomic_DNA"/>
</dbReference>
<accession>A0A6J4QU83</accession>
<reference evidence="2" key="1">
    <citation type="submission" date="2020-02" db="EMBL/GenBank/DDBJ databases">
        <authorList>
            <person name="Meier V. D."/>
        </authorList>
    </citation>
    <scope>NUCLEOTIDE SEQUENCE</scope>
    <source>
        <strain evidence="2">AVDCRST_MAG37</strain>
    </source>
</reference>
<protein>
    <recommendedName>
        <fullName evidence="3">Poly(3-hydroxyalkanoate) polymerase subunit PhaE</fullName>
    </recommendedName>
</protein>
<dbReference type="AlphaFoldDB" id="A0A6J4QU83"/>
<evidence type="ECO:0008006" key="3">
    <source>
        <dbReference type="Google" id="ProtNLM"/>
    </source>
</evidence>
<feature type="coiled-coil region" evidence="1">
    <location>
        <begin position="218"/>
        <end position="248"/>
    </location>
</feature>
<proteinExistence type="predicted"/>
<name>A0A6J4QU83_9ACTN</name>
<gene>
    <name evidence="2" type="ORF">AVDCRST_MAG37-1890</name>
</gene>
<sequence length="273" mass="30884">MTEGSEYRASMDPTGLWRQWYETSSKMWSNMLGGDKEAYMDPFGLYRQWFGNLQGAQKPSEGSVNSQEIWRQWTEATTEAWRRAFGMGTVLAGLVPHWAEMSEEVRKQMFQGGKLPTDPLDFYLRLYNATSGPLSKMIREVLEDESFLENSRRFLEGYASLEKTFQEAAEEYFGYLQLSTRSDSTRLAGLVVGLDAKVDRVEEAFEEFEHGYSRPATAESVEALGDRMEELERKLEENRSGLERVEGKLDRLLSALGAAADGGSEAAGSQEEI</sequence>
<organism evidence="2">
    <name type="scientific">uncultured Rubrobacteraceae bacterium</name>
    <dbReference type="NCBI Taxonomy" id="349277"/>
    <lineage>
        <taxon>Bacteria</taxon>
        <taxon>Bacillati</taxon>
        <taxon>Actinomycetota</taxon>
        <taxon>Rubrobacteria</taxon>
        <taxon>Rubrobacterales</taxon>
        <taxon>Rubrobacteraceae</taxon>
        <taxon>environmental samples</taxon>
    </lineage>
</organism>
<evidence type="ECO:0000313" key="2">
    <source>
        <dbReference type="EMBL" id="CAA9446616.1"/>
    </source>
</evidence>